<name>A0ABY5W796_9ACTN</name>
<reference evidence="1" key="1">
    <citation type="submission" date="2021-04" db="EMBL/GenBank/DDBJ databases">
        <authorList>
            <person name="Hartkoorn R.C."/>
            <person name="Beaudoing E."/>
            <person name="Hot D."/>
        </authorList>
    </citation>
    <scope>NUCLEOTIDE SEQUENCE</scope>
    <source>
        <strain evidence="1">NRRL B-16292</strain>
    </source>
</reference>
<keyword evidence="2" id="KW-1185">Reference proteome</keyword>
<dbReference type="Proteomes" id="UP001059617">
    <property type="component" value="Chromosome"/>
</dbReference>
<organism evidence="1 2">
    <name type="scientific">Dactylosporangium fulvum</name>
    <dbReference type="NCBI Taxonomy" id="53359"/>
    <lineage>
        <taxon>Bacteria</taxon>
        <taxon>Bacillati</taxon>
        <taxon>Actinomycetota</taxon>
        <taxon>Actinomycetes</taxon>
        <taxon>Micromonosporales</taxon>
        <taxon>Micromonosporaceae</taxon>
        <taxon>Dactylosporangium</taxon>
    </lineage>
</organism>
<evidence type="ECO:0000313" key="1">
    <source>
        <dbReference type="EMBL" id="UWP85757.1"/>
    </source>
</evidence>
<accession>A0ABY5W796</accession>
<gene>
    <name evidence="1" type="ORF">Dfulv_16555</name>
</gene>
<evidence type="ECO:0000313" key="2">
    <source>
        <dbReference type="Proteomes" id="UP001059617"/>
    </source>
</evidence>
<proteinExistence type="predicted"/>
<dbReference type="EMBL" id="CP073720">
    <property type="protein sequence ID" value="UWP85757.1"/>
    <property type="molecule type" value="Genomic_DNA"/>
</dbReference>
<reference evidence="1" key="2">
    <citation type="submission" date="2022-09" db="EMBL/GenBank/DDBJ databases">
        <title>Biosynthetic gene clusters of Dactylosporangioum fulvum.</title>
        <authorList>
            <person name="Caradec T."/>
        </authorList>
    </citation>
    <scope>NUCLEOTIDE SEQUENCE</scope>
    <source>
        <strain evidence="1">NRRL B-16292</strain>
    </source>
</reference>
<dbReference type="RefSeq" id="WP_259863980.1">
    <property type="nucleotide sequence ID" value="NZ_BAAAST010000073.1"/>
</dbReference>
<protein>
    <submittedName>
        <fullName evidence="1">Uncharacterized protein</fullName>
    </submittedName>
</protein>
<sequence>MSDHPEWCVGTACTADRPPLYGHQVGAHWSSPEVVGATVLRLAQAPDADRPWVELRRGDDRVVLPPLEARSLGLAIGDLLGRAGLSGMQTEPGS</sequence>